<reference evidence="8" key="1">
    <citation type="submission" date="2014-06" db="EMBL/GenBank/DDBJ databases">
        <authorList>
            <person name="Berkman P.J."/>
        </authorList>
    </citation>
    <scope>NUCLEOTIDE SEQUENCE [LARGE SCALE GENOMIC DNA]</scope>
</reference>
<gene>
    <name evidence="7" type="primary">SSCI08160.1</name>
</gene>
<dbReference type="PANTHER" id="PTHR19970">
    <property type="entry name" value="RIBOSOMAL PROTEIN L39E"/>
    <property type="match status" value="1"/>
</dbReference>
<evidence type="ECO:0000256" key="4">
    <source>
        <dbReference type="ARBA" id="ARBA00035234"/>
    </source>
</evidence>
<evidence type="ECO:0000256" key="6">
    <source>
        <dbReference type="SAM" id="MobiDB-lite"/>
    </source>
</evidence>
<evidence type="ECO:0000313" key="7">
    <source>
        <dbReference type="EMBL" id="CDR98843.1"/>
    </source>
</evidence>
<dbReference type="GO" id="GO:0003735">
    <property type="term" value="F:structural constituent of ribosome"/>
    <property type="evidence" value="ECO:0007669"/>
    <property type="project" value="InterPro"/>
</dbReference>
<keyword evidence="8" id="KW-1185">Reference proteome</keyword>
<dbReference type="Pfam" id="PF00832">
    <property type="entry name" value="Ribosomal_L39"/>
    <property type="match status" value="1"/>
</dbReference>
<comment type="similarity">
    <text evidence="1">Belongs to the eukaryotic ribosomal protein eL39 family.</text>
</comment>
<organism evidence="7 8">
    <name type="scientific">Sporisorium scitamineum</name>
    <dbReference type="NCBI Taxonomy" id="49012"/>
    <lineage>
        <taxon>Eukaryota</taxon>
        <taxon>Fungi</taxon>
        <taxon>Dikarya</taxon>
        <taxon>Basidiomycota</taxon>
        <taxon>Ustilaginomycotina</taxon>
        <taxon>Ustilaginomycetes</taxon>
        <taxon>Ustilaginales</taxon>
        <taxon>Ustilaginaceae</taxon>
        <taxon>Sporisorium</taxon>
    </lineage>
</organism>
<dbReference type="GO" id="GO:0022625">
    <property type="term" value="C:cytosolic large ribosomal subunit"/>
    <property type="evidence" value="ECO:0007669"/>
    <property type="project" value="TreeGrafter"/>
</dbReference>
<proteinExistence type="inferred from homology"/>
<dbReference type="Proteomes" id="UP000242770">
    <property type="component" value="Unassembled WGS sequence"/>
</dbReference>
<name>A0A0F7RU84_9BASI</name>
<evidence type="ECO:0000256" key="2">
    <source>
        <dbReference type="ARBA" id="ARBA00022980"/>
    </source>
</evidence>
<dbReference type="Gene3D" id="1.10.1620.10">
    <property type="entry name" value="Ribosomal protein L39e"/>
    <property type="match status" value="2"/>
</dbReference>
<sequence>MPSQKTFRTKVKLAKAQKQNRITVDQLQWQKLRPADTIHANHRHGTPYSTLCSARLAVLVGLVDSIIDEGRRSAQRPDSRCAASQQRMDGRVEHSDVSSPLLSAPPLLRIFTKNGLTAATPIPNWFRMKADNKIQYNAKRRHWRRTKLNI</sequence>
<dbReference type="InterPro" id="IPR023626">
    <property type="entry name" value="Ribosomal_eL39_dom_sf"/>
</dbReference>
<keyword evidence="3" id="KW-0687">Ribonucleoprotein</keyword>
<dbReference type="InterPro" id="IPR000077">
    <property type="entry name" value="Ribosomal_eL39"/>
</dbReference>
<protein>
    <recommendedName>
        <fullName evidence="4">Large ribosomal subunit protein eL39</fullName>
    </recommendedName>
    <alternativeName>
        <fullName evidence="5">60S ribosomal protein L39</fullName>
    </alternativeName>
</protein>
<keyword evidence="2" id="KW-0689">Ribosomal protein</keyword>
<dbReference type="AlphaFoldDB" id="A0A0F7RU84"/>
<evidence type="ECO:0000256" key="1">
    <source>
        <dbReference type="ARBA" id="ARBA00009339"/>
    </source>
</evidence>
<feature type="region of interest" description="Disordered" evidence="6">
    <location>
        <begin position="73"/>
        <end position="97"/>
    </location>
</feature>
<dbReference type="SUPFAM" id="SSF48662">
    <property type="entry name" value="Ribosomal protein L39e"/>
    <property type="match status" value="1"/>
</dbReference>
<dbReference type="GO" id="GO:0006412">
    <property type="term" value="P:translation"/>
    <property type="evidence" value="ECO:0007669"/>
    <property type="project" value="InterPro"/>
</dbReference>
<dbReference type="STRING" id="49012.A0A0F7RU84"/>
<dbReference type="PANTHER" id="PTHR19970:SF0">
    <property type="entry name" value="LARGE RIBOSOMAL SUBUNIT PROTEIN EL39"/>
    <property type="match status" value="1"/>
</dbReference>
<evidence type="ECO:0000313" key="8">
    <source>
        <dbReference type="Proteomes" id="UP000242770"/>
    </source>
</evidence>
<evidence type="ECO:0000256" key="5">
    <source>
        <dbReference type="ARBA" id="ARBA00035339"/>
    </source>
</evidence>
<evidence type="ECO:0000256" key="3">
    <source>
        <dbReference type="ARBA" id="ARBA00023274"/>
    </source>
</evidence>
<dbReference type="EMBL" id="CCFA01000417">
    <property type="protein sequence ID" value="CDR98843.1"/>
    <property type="molecule type" value="Genomic_DNA"/>
</dbReference>
<dbReference type="FunFam" id="1.10.1620.10:FF:000001">
    <property type="entry name" value="60S ribosomal protein-like L39"/>
    <property type="match status" value="1"/>
</dbReference>
<accession>A0A0F7RU84</accession>